<protein>
    <submittedName>
        <fullName evidence="1">Uncharacterized protein</fullName>
    </submittedName>
</protein>
<dbReference type="AlphaFoldDB" id="M6CUP7"/>
<sequence>MVSERLFGAVSQDESPSGECGKIVFHKLYFNNIFVFSCLFLSFRKSSGNKKQT</sequence>
<accession>M6CUP7</accession>
<dbReference type="PATRIC" id="fig|1218565.3.peg.3489"/>
<proteinExistence type="predicted"/>
<name>M6CUP7_9LEPT</name>
<dbReference type="Proteomes" id="UP000011988">
    <property type="component" value="Unassembled WGS sequence"/>
</dbReference>
<gene>
    <name evidence="1" type="ORF">LEP1GSC194_3410</name>
</gene>
<comment type="caution">
    <text evidence="1">The sequence shown here is derived from an EMBL/GenBank/DDBJ whole genome shotgun (WGS) entry which is preliminary data.</text>
</comment>
<evidence type="ECO:0000313" key="2">
    <source>
        <dbReference type="Proteomes" id="UP000011988"/>
    </source>
</evidence>
<organism evidence="1 2">
    <name type="scientific">Leptospira alstonii serovar Sichuan str. 79601</name>
    <dbReference type="NCBI Taxonomy" id="1218565"/>
    <lineage>
        <taxon>Bacteria</taxon>
        <taxon>Pseudomonadati</taxon>
        <taxon>Spirochaetota</taxon>
        <taxon>Spirochaetia</taxon>
        <taxon>Leptospirales</taxon>
        <taxon>Leptospiraceae</taxon>
        <taxon>Leptospira</taxon>
    </lineage>
</organism>
<reference evidence="1 2" key="1">
    <citation type="submission" date="2013-01" db="EMBL/GenBank/DDBJ databases">
        <authorList>
            <person name="Harkins D.M."/>
            <person name="Durkin A.S."/>
            <person name="Brinkac L.M."/>
            <person name="Haft D.H."/>
            <person name="Selengut J.D."/>
            <person name="Sanka R."/>
            <person name="DePew J."/>
            <person name="Purushe J."/>
            <person name="Galloway R.L."/>
            <person name="Vinetz J.M."/>
            <person name="Sutton G.G."/>
            <person name="Nierman W.C."/>
            <person name="Fouts D.E."/>
        </authorList>
    </citation>
    <scope>NUCLEOTIDE SEQUENCE [LARGE SCALE GENOMIC DNA]</scope>
    <source>
        <strain evidence="1 2">79601</strain>
    </source>
</reference>
<dbReference type="EMBL" id="ANIK01000081">
    <property type="protein sequence ID" value="EMJ92638.1"/>
    <property type="molecule type" value="Genomic_DNA"/>
</dbReference>
<evidence type="ECO:0000313" key="1">
    <source>
        <dbReference type="EMBL" id="EMJ92638.1"/>
    </source>
</evidence>